<accession>A0A0C9YSL1</accession>
<reference evidence="2" key="2">
    <citation type="submission" date="2015-01" db="EMBL/GenBank/DDBJ databases">
        <title>Evolutionary Origins and Diversification of the Mycorrhizal Mutualists.</title>
        <authorList>
            <consortium name="DOE Joint Genome Institute"/>
            <consortium name="Mycorrhizal Genomics Consortium"/>
            <person name="Kohler A."/>
            <person name="Kuo A."/>
            <person name="Nagy L.G."/>
            <person name="Floudas D."/>
            <person name="Copeland A."/>
            <person name="Barry K.W."/>
            <person name="Cichocki N."/>
            <person name="Veneault-Fourrey C."/>
            <person name="LaButti K."/>
            <person name="Lindquist E.A."/>
            <person name="Lipzen A."/>
            <person name="Lundell T."/>
            <person name="Morin E."/>
            <person name="Murat C."/>
            <person name="Riley R."/>
            <person name="Ohm R."/>
            <person name="Sun H."/>
            <person name="Tunlid A."/>
            <person name="Henrissat B."/>
            <person name="Grigoriev I.V."/>
            <person name="Hibbett D.S."/>
            <person name="Martin F."/>
        </authorList>
    </citation>
    <scope>NUCLEOTIDE SEQUENCE [LARGE SCALE GENOMIC DNA]</scope>
    <source>
        <strain evidence="2">441</strain>
    </source>
</reference>
<organism evidence="1 2">
    <name type="scientific">Pisolithus microcarpus 441</name>
    <dbReference type="NCBI Taxonomy" id="765257"/>
    <lineage>
        <taxon>Eukaryota</taxon>
        <taxon>Fungi</taxon>
        <taxon>Dikarya</taxon>
        <taxon>Basidiomycota</taxon>
        <taxon>Agaricomycotina</taxon>
        <taxon>Agaricomycetes</taxon>
        <taxon>Agaricomycetidae</taxon>
        <taxon>Boletales</taxon>
        <taxon>Sclerodermatineae</taxon>
        <taxon>Pisolithaceae</taxon>
        <taxon>Pisolithus</taxon>
    </lineage>
</organism>
<dbReference type="Proteomes" id="UP000054018">
    <property type="component" value="Unassembled WGS sequence"/>
</dbReference>
<reference evidence="1 2" key="1">
    <citation type="submission" date="2014-04" db="EMBL/GenBank/DDBJ databases">
        <authorList>
            <consortium name="DOE Joint Genome Institute"/>
            <person name="Kuo A."/>
            <person name="Kohler A."/>
            <person name="Costa M.D."/>
            <person name="Nagy L.G."/>
            <person name="Floudas D."/>
            <person name="Copeland A."/>
            <person name="Barry K.W."/>
            <person name="Cichocki N."/>
            <person name="Veneault-Fourrey C."/>
            <person name="LaButti K."/>
            <person name="Lindquist E.A."/>
            <person name="Lipzen A."/>
            <person name="Lundell T."/>
            <person name="Morin E."/>
            <person name="Murat C."/>
            <person name="Sun H."/>
            <person name="Tunlid A."/>
            <person name="Henrissat B."/>
            <person name="Grigoriev I.V."/>
            <person name="Hibbett D.S."/>
            <person name="Martin F."/>
            <person name="Nordberg H.P."/>
            <person name="Cantor M.N."/>
            <person name="Hua S.X."/>
        </authorList>
    </citation>
    <scope>NUCLEOTIDE SEQUENCE [LARGE SCALE GENOMIC DNA]</scope>
    <source>
        <strain evidence="1 2">441</strain>
    </source>
</reference>
<protein>
    <submittedName>
        <fullName evidence="1">Uncharacterized protein</fullName>
    </submittedName>
</protein>
<keyword evidence="2" id="KW-1185">Reference proteome</keyword>
<dbReference type="AlphaFoldDB" id="A0A0C9YSL1"/>
<name>A0A0C9YSL1_9AGAM</name>
<dbReference type="EMBL" id="KN833780">
    <property type="protein sequence ID" value="KIK19681.1"/>
    <property type="molecule type" value="Genomic_DNA"/>
</dbReference>
<sequence>MTTACLYRERGVYRRSALNQENCMIIVEESSHVRCSAGRELSGWEKWVWNNARRLTAQCHTRIQERSSSPRTEFFVFR</sequence>
<evidence type="ECO:0000313" key="2">
    <source>
        <dbReference type="Proteomes" id="UP000054018"/>
    </source>
</evidence>
<evidence type="ECO:0000313" key="1">
    <source>
        <dbReference type="EMBL" id="KIK19681.1"/>
    </source>
</evidence>
<dbReference type="HOGENOM" id="CLU_2622962_0_0_1"/>
<gene>
    <name evidence="1" type="ORF">PISMIDRAFT_682858</name>
</gene>
<proteinExistence type="predicted"/>